<dbReference type="NCBIfam" id="TIGR04131">
    <property type="entry name" value="Bac_Flav_CTERM"/>
    <property type="match status" value="1"/>
</dbReference>
<accession>A0ABX2E7C4</accession>
<dbReference type="EMBL" id="JABRWQ010000004">
    <property type="protein sequence ID" value="NRD23689.1"/>
    <property type="molecule type" value="Genomic_DNA"/>
</dbReference>
<keyword evidence="3" id="KW-1185">Reference proteome</keyword>
<evidence type="ECO:0000256" key="1">
    <source>
        <dbReference type="SAM" id="SignalP"/>
    </source>
</evidence>
<dbReference type="InterPro" id="IPR026341">
    <property type="entry name" value="T9SS_type_B"/>
</dbReference>
<comment type="caution">
    <text evidence="2">The sequence shown here is derived from an EMBL/GenBank/DDBJ whole genome shotgun (WGS) entry which is preliminary data.</text>
</comment>
<evidence type="ECO:0000313" key="3">
    <source>
        <dbReference type="Proteomes" id="UP000805085"/>
    </source>
</evidence>
<protein>
    <submittedName>
        <fullName evidence="2">Gliding motility-associated C-terminal domain-containing protein</fullName>
    </submittedName>
</protein>
<dbReference type="Pfam" id="PF13585">
    <property type="entry name" value="CHU_C"/>
    <property type="match status" value="1"/>
</dbReference>
<proteinExistence type="predicted"/>
<organism evidence="2 3">
    <name type="scientific">Winogradskyella litoriviva</name>
    <dbReference type="NCBI Taxonomy" id="1220182"/>
    <lineage>
        <taxon>Bacteria</taxon>
        <taxon>Pseudomonadati</taxon>
        <taxon>Bacteroidota</taxon>
        <taxon>Flavobacteriia</taxon>
        <taxon>Flavobacteriales</taxon>
        <taxon>Flavobacteriaceae</taxon>
        <taxon>Winogradskyella</taxon>
    </lineage>
</organism>
<feature type="chain" id="PRO_5045736065" evidence="1">
    <location>
        <begin position="28"/>
        <end position="488"/>
    </location>
</feature>
<sequence length="488" mass="53330">MFITNNLKRLLFGLCLVAISMQQGLNAQIVIGTPNLGFTQACANENFNSFSTTFIFSPETGLYPSNKFSVELSDSEGDFTNSVIIYSSTPGSITTSPATLEFSLPEDTSGENYKIRIVSSAPIATSSSSEAFAAYYKPQDSPFSINHLVSSAAFCTGGSYVLSIDNPGTGNNDSPLLYPNLNFKWYRETSPTTFEYVAEGQTLNVTTEGTYFARTDYGSCTSDSFSNRVSIIEVTSGEANALIVSSLGNPYCPGEGTTTLSTLVGNTYQWYKDGELIEGATSQMYQTNESGIFSVQVDLGDCSANGSIDLVSQLFESSIDVPEIIDTLEGYPLEINIIDNAISPQYSWYLDGVLLPNVTGPTYETDVFGDYTVVISETSGCVISVEYNFTIQESVDFFPDVDKIPNVISPNGDGINDTWIIPQIYHIEDTNTEVIIMDNKGNIVLKTISYQNNWPEVDLNLSSVNQVYYYIITTEDKKTKKGSITVVK</sequence>
<keyword evidence="1" id="KW-0732">Signal</keyword>
<gene>
    <name evidence="2" type="ORF">HNV10_10580</name>
</gene>
<evidence type="ECO:0000313" key="2">
    <source>
        <dbReference type="EMBL" id="NRD23689.1"/>
    </source>
</evidence>
<dbReference type="Proteomes" id="UP000805085">
    <property type="component" value="Unassembled WGS sequence"/>
</dbReference>
<dbReference type="RefSeq" id="WP_173301320.1">
    <property type="nucleotide sequence ID" value="NZ_JABRWQ010000004.1"/>
</dbReference>
<name>A0ABX2E7C4_9FLAO</name>
<feature type="signal peptide" evidence="1">
    <location>
        <begin position="1"/>
        <end position="27"/>
    </location>
</feature>
<reference evidence="2 3" key="1">
    <citation type="journal article" date="2015" name="Int. J. Syst. Evol. Microbiol.">
        <title>Winogradskyella litoriviva sp. nov., isolated from coastal seawater.</title>
        <authorList>
            <person name="Nedashkovskaya O.I."/>
            <person name="Kukhlevskiy A.D."/>
            <person name="Zhukova N.V."/>
            <person name="Kim S.J."/>
            <person name="Rhee S.K."/>
            <person name="Mikhailov V.V."/>
        </authorList>
    </citation>
    <scope>NUCLEOTIDE SEQUENCE [LARGE SCALE GENOMIC DNA]</scope>
    <source>
        <strain evidence="2 3">KMM6491</strain>
    </source>
</reference>